<evidence type="ECO:0000313" key="4">
    <source>
        <dbReference type="EMBL" id="VEI17273.1"/>
    </source>
</evidence>
<feature type="compositionally biased region" description="Polar residues" evidence="1">
    <location>
        <begin position="189"/>
        <end position="208"/>
    </location>
</feature>
<feature type="compositionally biased region" description="Polar residues" evidence="1">
    <location>
        <begin position="595"/>
        <end position="606"/>
    </location>
</feature>
<dbReference type="Pfam" id="PF25591">
    <property type="entry name" value="LRV_2"/>
    <property type="match status" value="1"/>
</dbReference>
<feature type="region of interest" description="Disordered" evidence="1">
    <location>
        <begin position="121"/>
        <end position="252"/>
    </location>
</feature>
<dbReference type="InterPro" id="IPR057893">
    <property type="entry name" value="LRV_2"/>
</dbReference>
<accession>A0A448PMR8</accession>
<feature type="compositionally biased region" description="Low complexity" evidence="1">
    <location>
        <begin position="68"/>
        <end position="101"/>
    </location>
</feature>
<dbReference type="Proteomes" id="UP000268658">
    <property type="component" value="Chromosome"/>
</dbReference>
<sequence>MTTGHSPSSGDYDATTALSRFASPQDLERIAATRPDLHSILATNPSIPPQVRAMLEQSDDAVVQEVLARQAGRAASQAAGPTPPAQAAQPSQPAQPQAPGQIDAMAPTMAVGTAAGTVEAQPQQSAAAGSGYGQVPQGYGSVQPTAPGAAPQQGAPQGYGRTTAQPPQSPLPQDPSQVAQPVALPPSAQPYSAPSMQSAAQPVDQQTAMPPGVRSAAPAGYAHGQSGAPSGYGPGQAQAYDPGQAYGPSQSAAPAYGAEMYAQQAQPRKRRGLKVLAIILPVALLLTGGGVAAWYFLSRSNVYAASRDISVSDAWTKGASKTWSADVEADAEPYVAGDYFLTFNKSTSTLTGYTPLGSGMKEAWKADIDDESLTSSYALLPEFQLWGKKTLVYKSTLIDLESGKTSSAPWEEDKYALITDDIAIGCTSSGKCTAWDSQKKQKWSHEIAGVEEMPESPYLDTGAVLVKDNHRYTGLFNAVIDIDTGDTTILGGKRVNNDSSVTFLNDGWVVNQREKDASEDDSGSSEPSKWRTTIYDFKGKKKTSYLMDADKKKLPAIADNTLISAEEFVTFYKDNDLNKAPFTFSSEGSGCVSKITSKDGNSTSVVNPEESSDHNSEDNPCPSNTAASQGGKIAELATWRHGDASSILLLMEVSTGRTIEFTGIDWQNGDSLIAVKPNLIIGYDKDDGKVSGFKPAS</sequence>
<evidence type="ECO:0000313" key="5">
    <source>
        <dbReference type="Proteomes" id="UP000268658"/>
    </source>
</evidence>
<keyword evidence="2" id="KW-0472">Membrane</keyword>
<feature type="compositionally biased region" description="Low complexity" evidence="1">
    <location>
        <begin position="143"/>
        <end position="160"/>
    </location>
</feature>
<dbReference type="OrthoDB" id="3260624at2"/>
<keyword evidence="2" id="KW-1133">Transmembrane helix</keyword>
<feature type="transmembrane region" description="Helical" evidence="2">
    <location>
        <begin position="275"/>
        <end position="297"/>
    </location>
</feature>
<feature type="region of interest" description="Disordered" evidence="1">
    <location>
        <begin position="66"/>
        <end position="101"/>
    </location>
</feature>
<reference evidence="4 5" key="1">
    <citation type="submission" date="2018-12" db="EMBL/GenBank/DDBJ databases">
        <authorList>
            <consortium name="Pathogen Informatics"/>
        </authorList>
    </citation>
    <scope>NUCLEOTIDE SEQUENCE [LARGE SCALE GENOMIC DNA]</scope>
    <source>
        <strain evidence="4 5">NCTC10951</strain>
    </source>
</reference>
<evidence type="ECO:0000256" key="2">
    <source>
        <dbReference type="SAM" id="Phobius"/>
    </source>
</evidence>
<dbReference type="AlphaFoldDB" id="A0A448PMR8"/>
<proteinExistence type="predicted"/>
<dbReference type="EMBL" id="LR134477">
    <property type="protein sequence ID" value="VEI17273.1"/>
    <property type="molecule type" value="Genomic_DNA"/>
</dbReference>
<feature type="domain" description="Leucine rich repeat variant" evidence="3">
    <location>
        <begin position="13"/>
        <end position="70"/>
    </location>
</feature>
<gene>
    <name evidence="4" type="ORF">NCTC10951_02110</name>
</gene>
<name>A0A448PMR8_ACTVI</name>
<protein>
    <recommendedName>
        <fullName evidence="3">Leucine rich repeat variant domain-containing protein</fullName>
    </recommendedName>
</protein>
<keyword evidence="2" id="KW-0812">Transmembrane</keyword>
<dbReference type="KEGG" id="avc:NCTC10951_02110"/>
<feature type="region of interest" description="Disordered" evidence="1">
    <location>
        <begin position="595"/>
        <end position="629"/>
    </location>
</feature>
<evidence type="ECO:0000259" key="3">
    <source>
        <dbReference type="Pfam" id="PF25591"/>
    </source>
</evidence>
<evidence type="ECO:0000256" key="1">
    <source>
        <dbReference type="SAM" id="MobiDB-lite"/>
    </source>
</evidence>
<organism evidence="4 5">
    <name type="scientific">Actinomyces viscosus</name>
    <dbReference type="NCBI Taxonomy" id="1656"/>
    <lineage>
        <taxon>Bacteria</taxon>
        <taxon>Bacillati</taxon>
        <taxon>Actinomycetota</taxon>
        <taxon>Actinomycetes</taxon>
        <taxon>Actinomycetales</taxon>
        <taxon>Actinomycetaceae</taxon>
        <taxon>Actinomyces</taxon>
    </lineage>
</organism>